<feature type="domain" description="SWIM-type" evidence="2">
    <location>
        <begin position="51"/>
        <end position="88"/>
    </location>
</feature>
<dbReference type="Proteomes" id="UP000606172">
    <property type="component" value="Unassembled WGS sequence"/>
</dbReference>
<comment type="caution">
    <text evidence="3">The sequence shown here is derived from an EMBL/GenBank/DDBJ whole genome shotgun (WGS) entry which is preliminary data.</text>
</comment>
<reference evidence="3" key="1">
    <citation type="submission" date="2021-01" db="EMBL/GenBank/DDBJ databases">
        <title>Whole genome shotgun sequence of Sinosporangium siamense NBRC 109515.</title>
        <authorList>
            <person name="Komaki H."/>
            <person name="Tamura T."/>
        </authorList>
    </citation>
    <scope>NUCLEOTIDE SEQUENCE</scope>
    <source>
        <strain evidence="3">NBRC 109515</strain>
    </source>
</reference>
<keyword evidence="1" id="KW-0862">Zinc</keyword>
<keyword evidence="1" id="KW-0863">Zinc-finger</keyword>
<dbReference type="AlphaFoldDB" id="A0A919RJJ4"/>
<gene>
    <name evidence="3" type="ORF">Ssi02_37550</name>
</gene>
<evidence type="ECO:0000313" key="4">
    <source>
        <dbReference type="Proteomes" id="UP000606172"/>
    </source>
</evidence>
<keyword evidence="4" id="KW-1185">Reference proteome</keyword>
<dbReference type="PROSITE" id="PS50966">
    <property type="entry name" value="ZF_SWIM"/>
    <property type="match status" value="1"/>
</dbReference>
<accession>A0A919RJJ4</accession>
<organism evidence="3 4">
    <name type="scientific">Sinosporangium siamense</name>
    <dbReference type="NCBI Taxonomy" id="1367973"/>
    <lineage>
        <taxon>Bacteria</taxon>
        <taxon>Bacillati</taxon>
        <taxon>Actinomycetota</taxon>
        <taxon>Actinomycetes</taxon>
        <taxon>Streptosporangiales</taxon>
        <taxon>Streptosporangiaceae</taxon>
        <taxon>Sinosporangium</taxon>
    </lineage>
</organism>
<dbReference type="GO" id="GO:0008270">
    <property type="term" value="F:zinc ion binding"/>
    <property type="evidence" value="ECO:0007669"/>
    <property type="project" value="UniProtKB-KW"/>
</dbReference>
<name>A0A919RJJ4_9ACTN</name>
<evidence type="ECO:0000259" key="2">
    <source>
        <dbReference type="PROSITE" id="PS50966"/>
    </source>
</evidence>
<dbReference type="InterPro" id="IPR007527">
    <property type="entry name" value="Znf_SWIM"/>
</dbReference>
<dbReference type="RefSeq" id="WP_204027015.1">
    <property type="nucleotide sequence ID" value="NZ_BOOW01000023.1"/>
</dbReference>
<dbReference type="EMBL" id="BOOW01000023">
    <property type="protein sequence ID" value="GII93524.1"/>
    <property type="molecule type" value="Genomic_DNA"/>
</dbReference>
<sequence length="99" mass="10355">MTSVPELVEAELERAAEAARVRGAELEAAAAVQLVRYSPSTVTAEVDDGAAHVEFAMVDGALTCFCTCRAGRAGEFCAHCVATALAARRCVNRNGQSKP</sequence>
<protein>
    <recommendedName>
        <fullName evidence="2">SWIM-type domain-containing protein</fullName>
    </recommendedName>
</protein>
<evidence type="ECO:0000313" key="3">
    <source>
        <dbReference type="EMBL" id="GII93524.1"/>
    </source>
</evidence>
<evidence type="ECO:0000256" key="1">
    <source>
        <dbReference type="PROSITE-ProRule" id="PRU00325"/>
    </source>
</evidence>
<proteinExistence type="predicted"/>
<keyword evidence="1" id="KW-0479">Metal-binding</keyword>